<evidence type="ECO:0000259" key="4">
    <source>
        <dbReference type="PROSITE" id="PS50994"/>
    </source>
</evidence>
<dbReference type="PROSITE" id="PS50994">
    <property type="entry name" value="INTEGRASE"/>
    <property type="match status" value="1"/>
</dbReference>
<feature type="compositionally biased region" description="Low complexity" evidence="3">
    <location>
        <begin position="7"/>
        <end position="20"/>
    </location>
</feature>
<dbReference type="InterPro" id="IPR025724">
    <property type="entry name" value="GAG-pre-integrase_dom"/>
</dbReference>
<dbReference type="GO" id="GO:0004190">
    <property type="term" value="F:aspartic-type endopeptidase activity"/>
    <property type="evidence" value="ECO:0007669"/>
    <property type="project" value="UniProtKB-KW"/>
</dbReference>
<dbReference type="Pfam" id="PF14223">
    <property type="entry name" value="Retrotran_gag_2"/>
    <property type="match status" value="1"/>
</dbReference>
<protein>
    <recommendedName>
        <fullName evidence="4">Integrase catalytic domain-containing protein</fullName>
    </recommendedName>
</protein>
<dbReference type="Gene3D" id="3.30.420.10">
    <property type="entry name" value="Ribonuclease H-like superfamily/Ribonuclease H"/>
    <property type="match status" value="1"/>
</dbReference>
<feature type="region of interest" description="Disordered" evidence="3">
    <location>
        <begin position="799"/>
        <end position="842"/>
    </location>
</feature>
<comment type="caution">
    <text evidence="5">The sequence shown here is derived from an EMBL/GenBank/DDBJ whole genome shotgun (WGS) entry which is preliminary data.</text>
</comment>
<dbReference type="OrthoDB" id="3344688at2759"/>
<feature type="domain" description="Integrase catalytic" evidence="4">
    <location>
        <begin position="544"/>
        <end position="710"/>
    </location>
</feature>
<feature type="compositionally biased region" description="Pro residues" evidence="3">
    <location>
        <begin position="939"/>
        <end position="967"/>
    </location>
</feature>
<dbReference type="GO" id="GO:0015074">
    <property type="term" value="P:DNA integration"/>
    <property type="evidence" value="ECO:0007669"/>
    <property type="project" value="InterPro"/>
</dbReference>
<dbReference type="InterPro" id="IPR054722">
    <property type="entry name" value="PolX-like_BBD"/>
</dbReference>
<evidence type="ECO:0000256" key="3">
    <source>
        <dbReference type="SAM" id="MobiDB-lite"/>
    </source>
</evidence>
<dbReference type="Proteomes" id="UP000324748">
    <property type="component" value="Unassembled WGS sequence"/>
</dbReference>
<dbReference type="InterPro" id="IPR036397">
    <property type="entry name" value="RNaseH_sf"/>
</dbReference>
<keyword evidence="1" id="KW-0064">Aspartyl protease</keyword>
<dbReference type="Pfam" id="PF25597">
    <property type="entry name" value="SH3_retrovirus"/>
    <property type="match status" value="1"/>
</dbReference>
<dbReference type="Pfam" id="PF13976">
    <property type="entry name" value="gag_pre-integrs"/>
    <property type="match status" value="1"/>
</dbReference>
<evidence type="ECO:0000313" key="5">
    <source>
        <dbReference type="EMBL" id="KAA1083070.1"/>
    </source>
</evidence>
<keyword evidence="1" id="KW-0645">Protease</keyword>
<keyword evidence="2" id="KW-0694">RNA-binding</keyword>
<dbReference type="Pfam" id="PF00665">
    <property type="entry name" value="rve"/>
    <property type="match status" value="1"/>
</dbReference>
<reference evidence="5 6" key="1">
    <citation type="submission" date="2019-05" db="EMBL/GenBank/DDBJ databases">
        <title>Emergence of the Ug99 lineage of the wheat stem rust pathogen through somatic hybridization.</title>
        <authorList>
            <person name="Li F."/>
            <person name="Upadhyaya N.M."/>
            <person name="Sperschneider J."/>
            <person name="Matny O."/>
            <person name="Nguyen-Phuc H."/>
            <person name="Mago R."/>
            <person name="Raley C."/>
            <person name="Miller M.E."/>
            <person name="Silverstein K.A.T."/>
            <person name="Henningsen E."/>
            <person name="Hirsch C.D."/>
            <person name="Visser B."/>
            <person name="Pretorius Z.A."/>
            <person name="Steffenson B.J."/>
            <person name="Schwessinger B."/>
            <person name="Dodds P.N."/>
            <person name="Figueroa M."/>
        </authorList>
    </citation>
    <scope>NUCLEOTIDE SEQUENCE [LARGE SCALE GENOMIC DNA]</scope>
    <source>
        <strain evidence="5">21-0</strain>
    </source>
</reference>
<feature type="region of interest" description="Disordered" evidence="3">
    <location>
        <begin position="855"/>
        <end position="997"/>
    </location>
</feature>
<feature type="compositionally biased region" description="Low complexity" evidence="3">
    <location>
        <begin position="228"/>
        <end position="241"/>
    </location>
</feature>
<dbReference type="InterPro" id="IPR057670">
    <property type="entry name" value="SH3_retrovirus"/>
</dbReference>
<sequence>MADDSAKTSTSTQTAKTSTVKIGSDSISSQKISSARLPLLNAPGPDSNYLDWELVVTSYFEAAGVDYILEEVKPEDRTAAWTADNKAVCSVITQSIDSTNLCHIRDHRRNACGMWNALLRAHQDSTTGGRIYWIRKLLLAKMEGDDILSHIDNMAQFHERLNSLVTPEKPLTPDDVHSAALLSSIPQDWLHCVSALMNQEGVEAKTIVQALKNEHTRRQSQSDIVAITSVSSTKTKQSSNSRPNDATKKKHCFLCNVVGHDLNNCNNTRRLLTEHKANQKPRGDPKDQKGSSSHSNNPAARAGRTSAATLGTSSYTYDEDEESDYSGSEIEVTAGNAVASLSTSFGSVAGGDANLDSGCSMSMTPNLELVENPKSDQTPVRLADQSVVEATHRGTVKLPLEGDTSVKMLVVPSLHEPLLSIAGLCDEGLTVVFTKTSCDIFNSESASINGKLTGRGYRRGNLYYLPSEPVSASSSLSLSPNPPDRSLLGYHHRFSHISLRPLKHLLKSNNITPSVMNEIDVQRCPICVQAKMPRKAFKSRAAYRSSVPGQLIHSDVASYEVVSREGYKYFITFVDDCSKFLSVFPMKLKSDSLACFKIFRSFFEKSGVHKVFALRTDNGGEYMSKEFSSFLASSGIKHEPGPPHSPQLNGVAERTNRTINNLVRASLIQAHLPKSFWADALRHSLFPFNSFPCNTPMGFKSPSLILQEHEADLNIVHPFGCLVWYKIPEPNRKSLDHKGRASILLSYLPDGNGFRLWDLEKRTVIKSRDVLFEDTTFPYGAELKSSPAPISVEIPWPILSPSDTTPIGPDTSQLQDERIQTRAPSLESTPPPVNDDVPLNIPLKPRFDRRLTASIHAPGNAPREPIPISSDSDSDSSHSHPGVSSDRESGSPTPSLDVSVISLPPLPHRSPTPSPPSSNHSPSPPAHLSPPGRLHSPTPHSPSPPPPLSNHSPSPPAPSPPSPIPSPPKRRSNRDRRAPDRYGQWSKNATTESELDTPKTWRQLLKSPNKHRWLKAAEDEFASLLGMQTWKLVPRPQKRKIIKSKWVFKVKRRPDHTIQKLKARLVAMGYSQIHGLDYDEVFSPTLRLETLRLIFSLLASRGWKGRQVDFKTAFLNGHLDKPIYMEQPPGFEDPQHPDWVCEVSRSLYGLKQSPRQWNIELHKALLDLGLSNSKYDPTLYFKLDNNKLIGALTTHVDDLAIVGEPDFVDSLISAVGKRFKIGADEELNHFLSLKITRNVPDRYVFLNQAHYISELCTQFLDGKSTPVSTPTDSAFKSLGSKSPSDPASTGPYPQLIGSLLWVSQCTRPDISFAVNRLSQHLRDPSEAHWRAGLRILNYLVTTQDLKLRLGGDLLFSGYSDSDWAEDRDDRRSTSAYTYRIGDGAISWKSRKQATVSLSSNEAEYKALSDSCKEGLWLQHLLTELRLRPDSAIPLHVDNEGAEALAKNPEHHARTKHIHARYHFIRECVQEGDISLLHVSTKDMLADMLTKPLPRIALERHRTLFGVVP</sequence>
<dbReference type="GO" id="GO:0005634">
    <property type="term" value="C:nucleus"/>
    <property type="evidence" value="ECO:0007669"/>
    <property type="project" value="UniProtKB-ARBA"/>
</dbReference>
<dbReference type="InterPro" id="IPR043502">
    <property type="entry name" value="DNA/RNA_pol_sf"/>
</dbReference>
<evidence type="ECO:0000256" key="1">
    <source>
        <dbReference type="ARBA" id="ARBA00022750"/>
    </source>
</evidence>
<proteinExistence type="predicted"/>
<dbReference type="CDD" id="cd09272">
    <property type="entry name" value="RNase_HI_RT_Ty1"/>
    <property type="match status" value="1"/>
</dbReference>
<dbReference type="SUPFAM" id="SSF56672">
    <property type="entry name" value="DNA/RNA polymerases"/>
    <property type="match status" value="1"/>
</dbReference>
<feature type="compositionally biased region" description="Pro residues" evidence="3">
    <location>
        <begin position="904"/>
        <end position="928"/>
    </location>
</feature>
<dbReference type="EMBL" id="VSWC01000119">
    <property type="protein sequence ID" value="KAA1083070.1"/>
    <property type="molecule type" value="Genomic_DNA"/>
</dbReference>
<feature type="compositionally biased region" description="Basic and acidic residues" evidence="3">
    <location>
        <begin position="274"/>
        <end position="289"/>
    </location>
</feature>
<name>A0A5B0N4I6_PUCGR</name>
<feature type="region of interest" description="Disordered" evidence="3">
    <location>
        <begin position="213"/>
        <end position="246"/>
    </location>
</feature>
<dbReference type="InterPro" id="IPR013103">
    <property type="entry name" value="RVT_2"/>
</dbReference>
<dbReference type="GO" id="GO:0003723">
    <property type="term" value="F:RNA binding"/>
    <property type="evidence" value="ECO:0007669"/>
    <property type="project" value="UniProtKB-KW"/>
</dbReference>
<evidence type="ECO:0000256" key="2">
    <source>
        <dbReference type="ARBA" id="ARBA00022884"/>
    </source>
</evidence>
<feature type="region of interest" description="Disordered" evidence="3">
    <location>
        <begin position="1"/>
        <end position="20"/>
    </location>
</feature>
<feature type="region of interest" description="Disordered" evidence="3">
    <location>
        <begin position="274"/>
        <end position="327"/>
    </location>
</feature>
<dbReference type="SUPFAM" id="SSF53098">
    <property type="entry name" value="Ribonuclease H-like"/>
    <property type="match status" value="1"/>
</dbReference>
<feature type="compositionally biased region" description="Low complexity" evidence="3">
    <location>
        <begin position="929"/>
        <end position="938"/>
    </location>
</feature>
<keyword evidence="6" id="KW-1185">Reference proteome</keyword>
<gene>
    <name evidence="5" type="ORF">PGT21_050076</name>
</gene>
<dbReference type="InterPro" id="IPR001584">
    <property type="entry name" value="Integrase_cat-core"/>
</dbReference>
<dbReference type="PANTHER" id="PTHR33246:SF51">
    <property type="entry name" value="MYB_SANT-LIKE DOMAIN-CONTAINING PROTEIN"/>
    <property type="match status" value="1"/>
</dbReference>
<dbReference type="PANTHER" id="PTHR33246">
    <property type="entry name" value="CCHC-TYPE DOMAIN-CONTAINING PROTEIN"/>
    <property type="match status" value="1"/>
</dbReference>
<feature type="compositionally biased region" description="Polar residues" evidence="3">
    <location>
        <begin position="801"/>
        <end position="814"/>
    </location>
</feature>
<dbReference type="Pfam" id="PF07727">
    <property type="entry name" value="RVT_2"/>
    <property type="match status" value="1"/>
</dbReference>
<evidence type="ECO:0000313" key="6">
    <source>
        <dbReference type="Proteomes" id="UP000324748"/>
    </source>
</evidence>
<dbReference type="InterPro" id="IPR012337">
    <property type="entry name" value="RNaseH-like_sf"/>
</dbReference>
<accession>A0A5B0N4I6</accession>
<dbReference type="Pfam" id="PF22936">
    <property type="entry name" value="Pol_BBD"/>
    <property type="match status" value="1"/>
</dbReference>
<keyword evidence="1" id="KW-0378">Hydrolase</keyword>
<organism evidence="5 6">
    <name type="scientific">Puccinia graminis f. sp. tritici</name>
    <dbReference type="NCBI Taxonomy" id="56615"/>
    <lineage>
        <taxon>Eukaryota</taxon>
        <taxon>Fungi</taxon>
        <taxon>Dikarya</taxon>
        <taxon>Basidiomycota</taxon>
        <taxon>Pucciniomycotina</taxon>
        <taxon>Pucciniomycetes</taxon>
        <taxon>Pucciniales</taxon>
        <taxon>Pucciniaceae</taxon>
        <taxon>Puccinia</taxon>
    </lineage>
</organism>